<keyword evidence="1" id="KW-1133">Transmembrane helix</keyword>
<dbReference type="Pfam" id="PF14002">
    <property type="entry name" value="YniB"/>
    <property type="match status" value="1"/>
</dbReference>
<gene>
    <name evidence="2" type="ORF">LPB400_09130</name>
</gene>
<accession>A0ABD7EWT6</accession>
<evidence type="ECO:0000256" key="1">
    <source>
        <dbReference type="SAM" id="Phobius"/>
    </source>
</evidence>
<dbReference type="AlphaFoldDB" id="A0ABD7EWT6"/>
<feature type="transmembrane region" description="Helical" evidence="1">
    <location>
        <begin position="89"/>
        <end position="109"/>
    </location>
</feature>
<feature type="transmembrane region" description="Helical" evidence="1">
    <location>
        <begin position="12"/>
        <end position="37"/>
    </location>
</feature>
<sequence length="178" mass="20522">MNYNDAKRKVIIKFMCGALVSLLSAISTIISILKMFYFKLDDGTRFGSALSEIFKRITIFAYEHTTFLEFFWKHSPIVNPFDFLEKQSIQFFIIYILFFIAWSVIRSAFNLRNRLKIIDKQIEDQIIKESIKGSNINRKQVENNVSISLSSKIHDLYIAPLLVAIIGAIIIKLLGFGS</sequence>
<organism evidence="2 3">
    <name type="scientific">Neisseria perflava</name>
    <dbReference type="NCBI Taxonomy" id="33053"/>
    <lineage>
        <taxon>Bacteria</taxon>
        <taxon>Pseudomonadati</taxon>
        <taxon>Pseudomonadota</taxon>
        <taxon>Betaproteobacteria</taxon>
        <taxon>Neisseriales</taxon>
        <taxon>Neisseriaceae</taxon>
        <taxon>Neisseria</taxon>
    </lineage>
</organism>
<keyword evidence="1" id="KW-0472">Membrane</keyword>
<name>A0ABD7EWT6_NEIPE</name>
<dbReference type="EMBL" id="CP079818">
    <property type="protein sequence ID" value="QXW90154.1"/>
    <property type="molecule type" value="Genomic_DNA"/>
</dbReference>
<dbReference type="InterPro" id="IPR025229">
    <property type="entry name" value="YniB-like"/>
</dbReference>
<dbReference type="KEGG" id="npf:LPB400_09130"/>
<dbReference type="RefSeq" id="WP_070711980.1">
    <property type="nucleotide sequence ID" value="NZ_CP079818.1"/>
</dbReference>
<proteinExistence type="predicted"/>
<reference evidence="2 3" key="1">
    <citation type="submission" date="2021-07" db="EMBL/GenBank/DDBJ databases">
        <title>Genome sequencing of Neisseria perflava LPB0400.</title>
        <authorList>
            <person name="Kim J."/>
        </authorList>
    </citation>
    <scope>NUCLEOTIDE SEQUENCE [LARGE SCALE GENOMIC DNA]</scope>
    <source>
        <strain evidence="2 3">LPB0400</strain>
    </source>
</reference>
<evidence type="ECO:0000313" key="3">
    <source>
        <dbReference type="Proteomes" id="UP000825360"/>
    </source>
</evidence>
<feature type="transmembrane region" description="Helical" evidence="1">
    <location>
        <begin position="156"/>
        <end position="176"/>
    </location>
</feature>
<dbReference type="Proteomes" id="UP000825360">
    <property type="component" value="Chromosome"/>
</dbReference>
<evidence type="ECO:0000313" key="2">
    <source>
        <dbReference type="EMBL" id="QXW90154.1"/>
    </source>
</evidence>
<keyword evidence="1" id="KW-0812">Transmembrane</keyword>
<protein>
    <submittedName>
        <fullName evidence="2">YniB family protein</fullName>
    </submittedName>
</protein>